<dbReference type="InterPro" id="IPR015813">
    <property type="entry name" value="Pyrv/PenolPyrv_kinase-like_dom"/>
</dbReference>
<proteinExistence type="inferred from homology"/>
<evidence type="ECO:0000256" key="2">
    <source>
        <dbReference type="ARBA" id="ARBA00022723"/>
    </source>
</evidence>
<dbReference type="SUPFAM" id="SSF51621">
    <property type="entry name" value="Phosphoenolpyruvate/pyruvate domain"/>
    <property type="match status" value="1"/>
</dbReference>
<gene>
    <name evidence="5" type="ORF">SAMN04488057_10814</name>
</gene>
<dbReference type="Pfam" id="PF03328">
    <property type="entry name" value="HpcH_HpaI"/>
    <property type="match status" value="1"/>
</dbReference>
<keyword evidence="2" id="KW-0479">Metal-binding</keyword>
<dbReference type="AlphaFoldDB" id="A0A1M7PC62"/>
<evidence type="ECO:0000313" key="5">
    <source>
        <dbReference type="EMBL" id="SHN14463.1"/>
    </source>
</evidence>
<name>A0A1M7PC62_9BACT</name>
<evidence type="ECO:0000259" key="4">
    <source>
        <dbReference type="Pfam" id="PF03328"/>
    </source>
</evidence>
<dbReference type="PANTHER" id="PTHR30502">
    <property type="entry name" value="2-KETO-3-DEOXY-L-RHAMNONATE ALDOLASE"/>
    <property type="match status" value="1"/>
</dbReference>
<dbReference type="PANTHER" id="PTHR30502:SF0">
    <property type="entry name" value="PHOSPHOENOLPYRUVATE CARBOXYLASE FAMILY PROTEIN"/>
    <property type="match status" value="1"/>
</dbReference>
<dbReference type="GO" id="GO:0016832">
    <property type="term" value="F:aldehyde-lyase activity"/>
    <property type="evidence" value="ECO:0007669"/>
    <property type="project" value="TreeGrafter"/>
</dbReference>
<evidence type="ECO:0000256" key="1">
    <source>
        <dbReference type="ARBA" id="ARBA00005568"/>
    </source>
</evidence>
<sequence>MTVSMRPSLVLQKLRSGENVACFKVNLADPRAVEIAALSGFDCIWLDQEHIGQDWSILAAQIWAAKSQNKDTLVRVSRGSYSDYVKPLELDATGIMVPHVMHAADARKVVEMTRFHPEGMRAIDGGNADGAYTAADFRQYLKDANRQRFVILQIEDPEALEGLEDIARLEGYDMLFFGPGDFSQAIGAPGEMNHPEITAAREKVVRLAKKHRKFAGTTGTPDKVSIYQTMGYQFISIGADVISLTQYCRQLMADFNTTDPKNSSSGHYYKS</sequence>
<dbReference type="Gene3D" id="3.20.20.60">
    <property type="entry name" value="Phosphoenolpyruvate-binding domains"/>
    <property type="match status" value="1"/>
</dbReference>
<evidence type="ECO:0000256" key="3">
    <source>
        <dbReference type="ARBA" id="ARBA00023239"/>
    </source>
</evidence>
<dbReference type="GO" id="GO:0046872">
    <property type="term" value="F:metal ion binding"/>
    <property type="evidence" value="ECO:0007669"/>
    <property type="project" value="UniProtKB-KW"/>
</dbReference>
<organism evidence="5 6">
    <name type="scientific">Cyclobacterium lianum</name>
    <dbReference type="NCBI Taxonomy" id="388280"/>
    <lineage>
        <taxon>Bacteria</taxon>
        <taxon>Pseudomonadati</taxon>
        <taxon>Bacteroidota</taxon>
        <taxon>Cytophagia</taxon>
        <taxon>Cytophagales</taxon>
        <taxon>Cyclobacteriaceae</taxon>
        <taxon>Cyclobacterium</taxon>
    </lineage>
</organism>
<dbReference type="STRING" id="388280.SAMN04488057_10814"/>
<dbReference type="InterPro" id="IPR050251">
    <property type="entry name" value="HpcH-HpaI_aldolase"/>
</dbReference>
<dbReference type="Proteomes" id="UP000184513">
    <property type="component" value="Unassembled WGS sequence"/>
</dbReference>
<dbReference type="OrthoDB" id="86160at2"/>
<evidence type="ECO:0000313" key="6">
    <source>
        <dbReference type="Proteomes" id="UP000184513"/>
    </source>
</evidence>
<dbReference type="GO" id="GO:0005737">
    <property type="term" value="C:cytoplasm"/>
    <property type="evidence" value="ECO:0007669"/>
    <property type="project" value="TreeGrafter"/>
</dbReference>
<protein>
    <submittedName>
        <fullName evidence="5">4-hydroxy-2-oxoheptanedioate aldolase</fullName>
    </submittedName>
</protein>
<keyword evidence="6" id="KW-1185">Reference proteome</keyword>
<keyword evidence="3" id="KW-0456">Lyase</keyword>
<dbReference type="InterPro" id="IPR005000">
    <property type="entry name" value="Aldolase/citrate-lyase_domain"/>
</dbReference>
<dbReference type="EMBL" id="FRCY01000008">
    <property type="protein sequence ID" value="SHN14463.1"/>
    <property type="molecule type" value="Genomic_DNA"/>
</dbReference>
<reference evidence="5 6" key="1">
    <citation type="submission" date="2016-11" db="EMBL/GenBank/DDBJ databases">
        <authorList>
            <person name="Jaros S."/>
            <person name="Januszkiewicz K."/>
            <person name="Wedrychowicz H."/>
        </authorList>
    </citation>
    <scope>NUCLEOTIDE SEQUENCE [LARGE SCALE GENOMIC DNA]</scope>
    <source>
        <strain evidence="5 6">CGMCC 1.6102</strain>
    </source>
</reference>
<comment type="similarity">
    <text evidence="1">Belongs to the HpcH/HpaI aldolase family.</text>
</comment>
<dbReference type="InterPro" id="IPR040442">
    <property type="entry name" value="Pyrv_kinase-like_dom_sf"/>
</dbReference>
<feature type="domain" description="HpcH/HpaI aldolase/citrate lyase" evidence="4">
    <location>
        <begin position="25"/>
        <end position="244"/>
    </location>
</feature>
<accession>A0A1M7PC62</accession>